<gene>
    <name evidence="1" type="ORF">A2782_04185</name>
</gene>
<dbReference type="Proteomes" id="UP000177967">
    <property type="component" value="Unassembled WGS sequence"/>
</dbReference>
<dbReference type="EMBL" id="MHBW01000023">
    <property type="protein sequence ID" value="OGY08688.1"/>
    <property type="molecule type" value="Genomic_DNA"/>
</dbReference>
<reference evidence="1 2" key="1">
    <citation type="journal article" date="2016" name="Nat. Commun.">
        <title>Thousands of microbial genomes shed light on interconnected biogeochemical processes in an aquifer system.</title>
        <authorList>
            <person name="Anantharaman K."/>
            <person name="Brown C.T."/>
            <person name="Hug L.A."/>
            <person name="Sharon I."/>
            <person name="Castelle C.J."/>
            <person name="Probst A.J."/>
            <person name="Thomas B.C."/>
            <person name="Singh A."/>
            <person name="Wilkins M.J."/>
            <person name="Karaoz U."/>
            <person name="Brodie E.L."/>
            <person name="Williams K.H."/>
            <person name="Hubbard S.S."/>
            <person name="Banfield J.F."/>
        </authorList>
    </citation>
    <scope>NUCLEOTIDE SEQUENCE [LARGE SCALE GENOMIC DNA]</scope>
</reference>
<comment type="caution">
    <text evidence="1">The sequence shown here is derived from an EMBL/GenBank/DDBJ whole genome shotgun (WGS) entry which is preliminary data.</text>
</comment>
<sequence>MVCLPFVILNMVKDIVKSRAYREILRPAQNDSLGKVYLMCKLAGNEISTSSLEKTIFDLL</sequence>
<accession>A0A1G1UZY9</accession>
<proteinExistence type="predicted"/>
<organism evidence="1 2">
    <name type="scientific">Candidatus Blackburnbacteria bacterium RIFCSPHIGHO2_01_FULL_43_15b</name>
    <dbReference type="NCBI Taxonomy" id="1797513"/>
    <lineage>
        <taxon>Bacteria</taxon>
        <taxon>Candidatus Blackburniibacteriota</taxon>
    </lineage>
</organism>
<dbReference type="AlphaFoldDB" id="A0A1G1UZY9"/>
<name>A0A1G1UZY9_9BACT</name>
<protein>
    <submittedName>
        <fullName evidence="1">Uncharacterized protein</fullName>
    </submittedName>
</protein>
<evidence type="ECO:0000313" key="2">
    <source>
        <dbReference type="Proteomes" id="UP000177967"/>
    </source>
</evidence>
<dbReference type="STRING" id="1797513.A2782_04185"/>
<evidence type="ECO:0000313" key="1">
    <source>
        <dbReference type="EMBL" id="OGY08688.1"/>
    </source>
</evidence>